<protein>
    <submittedName>
        <fullName evidence="1">Uncharacterized protein</fullName>
    </submittedName>
</protein>
<evidence type="ECO:0000313" key="1">
    <source>
        <dbReference type="EMBL" id="DAD92582.1"/>
    </source>
</evidence>
<organism evidence="1">
    <name type="scientific">Siphoviridae sp. ctUse40</name>
    <dbReference type="NCBI Taxonomy" id="2826356"/>
    <lineage>
        <taxon>Viruses</taxon>
        <taxon>Duplodnaviria</taxon>
        <taxon>Heunggongvirae</taxon>
        <taxon>Uroviricota</taxon>
        <taxon>Caudoviricetes</taxon>
    </lineage>
</organism>
<name>A0A8S5ND01_9CAUD</name>
<accession>A0A8S5ND01</accession>
<sequence length="72" mass="8518">MPSSKVKMPKFQLEDIEDMYTYYVVILKISEDVFWNADFSFLLSVVENKTAYDGFIQYSKYLQSQDLGKKKD</sequence>
<dbReference type="EMBL" id="BK015139">
    <property type="protein sequence ID" value="DAD92582.1"/>
    <property type="molecule type" value="Genomic_DNA"/>
</dbReference>
<proteinExistence type="predicted"/>
<reference evidence="1" key="1">
    <citation type="journal article" date="2021" name="Proc. Natl. Acad. Sci. U.S.A.">
        <title>A Catalog of Tens of Thousands of Viruses from Human Metagenomes Reveals Hidden Associations with Chronic Diseases.</title>
        <authorList>
            <person name="Tisza M.J."/>
            <person name="Buck C.B."/>
        </authorList>
    </citation>
    <scope>NUCLEOTIDE SEQUENCE</scope>
    <source>
        <strain evidence="1">CtUse40</strain>
    </source>
</reference>